<name>A0AA36B4F3_OCTVU</name>
<dbReference type="EMBL" id="OX597822">
    <property type="protein sequence ID" value="CAI9727735.1"/>
    <property type="molecule type" value="Genomic_DNA"/>
</dbReference>
<dbReference type="GO" id="GO:0035556">
    <property type="term" value="P:intracellular signal transduction"/>
    <property type="evidence" value="ECO:0007669"/>
    <property type="project" value="InterPro"/>
</dbReference>
<evidence type="ECO:0000256" key="1">
    <source>
        <dbReference type="ARBA" id="ARBA00007796"/>
    </source>
</evidence>
<dbReference type="InterPro" id="IPR007940">
    <property type="entry name" value="SH3BP5"/>
</dbReference>
<feature type="compositionally biased region" description="Low complexity" evidence="4">
    <location>
        <begin position="307"/>
        <end position="325"/>
    </location>
</feature>
<feature type="compositionally biased region" description="Polar residues" evidence="4">
    <location>
        <begin position="344"/>
        <end position="362"/>
    </location>
</feature>
<feature type="region of interest" description="Disordered" evidence="4">
    <location>
        <begin position="341"/>
        <end position="397"/>
    </location>
</feature>
<feature type="compositionally biased region" description="Polar residues" evidence="4">
    <location>
        <begin position="387"/>
        <end position="397"/>
    </location>
</feature>
<evidence type="ECO:0000313" key="5">
    <source>
        <dbReference type="EMBL" id="CAI9727735.1"/>
    </source>
</evidence>
<comment type="similarity">
    <text evidence="1">Belongs to the SH3BP5 family.</text>
</comment>
<dbReference type="GO" id="GO:0004860">
    <property type="term" value="F:protein kinase inhibitor activity"/>
    <property type="evidence" value="ECO:0007669"/>
    <property type="project" value="TreeGrafter"/>
</dbReference>
<evidence type="ECO:0000256" key="4">
    <source>
        <dbReference type="SAM" id="MobiDB-lite"/>
    </source>
</evidence>
<feature type="coiled-coil region" evidence="3">
    <location>
        <begin position="26"/>
        <end position="60"/>
    </location>
</feature>
<dbReference type="GO" id="GO:0005737">
    <property type="term" value="C:cytoplasm"/>
    <property type="evidence" value="ECO:0007669"/>
    <property type="project" value="TreeGrafter"/>
</dbReference>
<protein>
    <submittedName>
        <fullName evidence="5">Domain-binding 5-like</fullName>
    </submittedName>
</protein>
<sequence>MTTSLYNKHRWDDDFDDDDDVLNCRVKIELNRLNESGEEINRLENDLDKARSDYQNILSNRTHELDQLSSHIRKSISLSRAYYEKKDISKCVQEETLRAARHFQTANSIYQAAKETILLAEEKLLQENSDECHTSELSSSTQEALNHAIIRLMEAEREKRKREEEHHRTASICSELEVSIKKYERLYTKAIAKSRPYFEKKNEMKEALQLQKKKVDCLQANLQEMKAVYSEALRNLERISEEVHKRRKLKEFLYLPREPGVGSEHNERHNSIEFETEAKLRSCSLSTTTNDDKDTDTNNNEEKIDNNRSSNNENYNNNNNSTSRNWIGVDSLSVESVVADYDDGSSSSEMSFGEDTSTDQALSTSTDEESSDEMTVSPTLLKKAAPTSATIDVTPSA</sequence>
<evidence type="ECO:0000313" key="6">
    <source>
        <dbReference type="Proteomes" id="UP001162480"/>
    </source>
</evidence>
<dbReference type="PANTHER" id="PTHR19423:SF1">
    <property type="entry name" value="SH3 DOMAIN-BINDING PROTEIN 5"/>
    <property type="match status" value="1"/>
</dbReference>
<accession>A0AA36B4F3</accession>
<feature type="coiled-coil region" evidence="3">
    <location>
        <begin position="201"/>
        <end position="242"/>
    </location>
</feature>
<dbReference type="AlphaFoldDB" id="A0AA36B4F3"/>
<organism evidence="5 6">
    <name type="scientific">Octopus vulgaris</name>
    <name type="common">Common octopus</name>
    <dbReference type="NCBI Taxonomy" id="6645"/>
    <lineage>
        <taxon>Eukaryota</taxon>
        <taxon>Metazoa</taxon>
        <taxon>Spiralia</taxon>
        <taxon>Lophotrochozoa</taxon>
        <taxon>Mollusca</taxon>
        <taxon>Cephalopoda</taxon>
        <taxon>Coleoidea</taxon>
        <taxon>Octopodiformes</taxon>
        <taxon>Octopoda</taxon>
        <taxon>Incirrata</taxon>
        <taxon>Octopodidae</taxon>
        <taxon>Octopus</taxon>
    </lineage>
</organism>
<evidence type="ECO:0000256" key="3">
    <source>
        <dbReference type="SAM" id="Coils"/>
    </source>
</evidence>
<reference evidence="5" key="1">
    <citation type="submission" date="2023-08" db="EMBL/GenBank/DDBJ databases">
        <authorList>
            <person name="Alioto T."/>
            <person name="Alioto T."/>
            <person name="Gomez Garrido J."/>
        </authorList>
    </citation>
    <scope>NUCLEOTIDE SEQUENCE</scope>
</reference>
<feature type="region of interest" description="Disordered" evidence="4">
    <location>
        <begin position="283"/>
        <end position="325"/>
    </location>
</feature>
<gene>
    <name evidence="5" type="ORF">OCTVUL_1B020656</name>
</gene>
<keyword evidence="6" id="KW-1185">Reference proteome</keyword>
<evidence type="ECO:0000256" key="2">
    <source>
        <dbReference type="ARBA" id="ARBA00023054"/>
    </source>
</evidence>
<dbReference type="Proteomes" id="UP001162480">
    <property type="component" value="Chromosome 9"/>
</dbReference>
<dbReference type="PANTHER" id="PTHR19423">
    <property type="entry name" value="SH3 DOMAIN-BINDING PROTEIN 5"/>
    <property type="match status" value="1"/>
</dbReference>
<feature type="compositionally biased region" description="Basic and acidic residues" evidence="4">
    <location>
        <begin position="290"/>
        <end position="306"/>
    </location>
</feature>
<keyword evidence="2 3" id="KW-0175">Coiled coil</keyword>
<dbReference type="Pfam" id="PF05276">
    <property type="entry name" value="SH3BP5"/>
    <property type="match status" value="1"/>
</dbReference>
<proteinExistence type="inferred from homology"/>